<keyword evidence="2" id="KW-1185">Reference proteome</keyword>
<evidence type="ECO:0000313" key="2">
    <source>
        <dbReference type="Proteomes" id="UP000518887"/>
    </source>
</evidence>
<organism evidence="1 2">
    <name type="scientific">Treponema ruminis</name>
    <dbReference type="NCBI Taxonomy" id="744515"/>
    <lineage>
        <taxon>Bacteria</taxon>
        <taxon>Pseudomonadati</taxon>
        <taxon>Spirochaetota</taxon>
        <taxon>Spirochaetia</taxon>
        <taxon>Spirochaetales</taxon>
        <taxon>Treponemataceae</taxon>
        <taxon>Treponema</taxon>
    </lineage>
</organism>
<accession>A0A7W8LLI2</accession>
<dbReference type="AlphaFoldDB" id="A0A7W8LLI2"/>
<name>A0A7W8LLI2_9SPIR</name>
<protein>
    <submittedName>
        <fullName evidence="1">Uncharacterized protein</fullName>
    </submittedName>
</protein>
<sequence>MEFYVNNEKLDIVLENEKTVGDVLKSFEAECAKNDATTIHIVLNGKNIGAGEFESIFQEALTDSTKLELTIITKGEILSSFQAQKLECESLSNELLELSVKLQGGKDKEATVLISKLADFIESFCHTATLSALFQDIYQKLTIDGKNINEFFQDFSGILNDFEQAIASKDTVLMGDLAEYEISPRLLSIANTIKEL</sequence>
<evidence type="ECO:0000313" key="1">
    <source>
        <dbReference type="EMBL" id="MBB5225378.1"/>
    </source>
</evidence>
<dbReference type="EMBL" id="JACHFQ010000002">
    <property type="protein sequence ID" value="MBB5225378.1"/>
    <property type="molecule type" value="Genomic_DNA"/>
</dbReference>
<reference evidence="1 2" key="1">
    <citation type="submission" date="2020-08" db="EMBL/GenBank/DDBJ databases">
        <title>Genomic Encyclopedia of Type Strains, Phase IV (KMG-IV): sequencing the most valuable type-strain genomes for metagenomic binning, comparative biology and taxonomic classification.</title>
        <authorList>
            <person name="Goeker M."/>
        </authorList>
    </citation>
    <scope>NUCLEOTIDE SEQUENCE [LARGE SCALE GENOMIC DNA]</scope>
    <source>
        <strain evidence="1 2">DSM 103462</strain>
    </source>
</reference>
<proteinExistence type="predicted"/>
<gene>
    <name evidence="1" type="ORF">HNP76_000722</name>
</gene>
<dbReference type="Proteomes" id="UP000518887">
    <property type="component" value="Unassembled WGS sequence"/>
</dbReference>
<comment type="caution">
    <text evidence="1">The sequence shown here is derived from an EMBL/GenBank/DDBJ whole genome shotgun (WGS) entry which is preliminary data.</text>
</comment>
<dbReference type="RefSeq" id="WP_184657602.1">
    <property type="nucleotide sequence ID" value="NZ_CP031518.1"/>
</dbReference>